<evidence type="ECO:0000313" key="2">
    <source>
        <dbReference type="EMBL" id="OAE26341.1"/>
    </source>
</evidence>
<proteinExistence type="predicted"/>
<gene>
    <name evidence="2" type="ORF">AXG93_4324s1070</name>
</gene>
<evidence type="ECO:0000313" key="3">
    <source>
        <dbReference type="Proteomes" id="UP000077202"/>
    </source>
</evidence>
<sequence>MSSPDDERKRGGQRRADSEIKSGERVVQLRSFSRCDETSRCARLRKFRAPGADIGRLRAIEIARPGLHSGRTRRADAGGIVRPLSQAQVSSKSKIPSPDAYRLLDSPCSAQGALGTLGAVVVRNRAHSIADSCILRLSETHCRLKWLALDDCEYRRFAARGWRERTREGSEWDVGRDRKLTLMLQHKSAHVQHTERRESIRPLLTGRQRRTMDADSRVASERRCQILSVSKRPGDGSLMRKGDGDGELSPGHGSGSHS</sequence>
<feature type="compositionally biased region" description="Basic and acidic residues" evidence="1">
    <location>
        <begin position="210"/>
        <end position="224"/>
    </location>
</feature>
<feature type="compositionally biased region" description="Basic and acidic residues" evidence="1">
    <location>
        <begin position="232"/>
        <end position="244"/>
    </location>
</feature>
<protein>
    <submittedName>
        <fullName evidence="2">Uncharacterized protein</fullName>
    </submittedName>
</protein>
<feature type="region of interest" description="Disordered" evidence="1">
    <location>
        <begin position="1"/>
        <end position="22"/>
    </location>
</feature>
<dbReference type="Proteomes" id="UP000077202">
    <property type="component" value="Unassembled WGS sequence"/>
</dbReference>
<accession>A0A176W1A7</accession>
<dbReference type="AlphaFoldDB" id="A0A176W1A7"/>
<name>A0A176W1A7_MARPO</name>
<comment type="caution">
    <text evidence="2">The sequence shown here is derived from an EMBL/GenBank/DDBJ whole genome shotgun (WGS) entry which is preliminary data.</text>
</comment>
<dbReference type="EMBL" id="LVLJ01002190">
    <property type="protein sequence ID" value="OAE26341.1"/>
    <property type="molecule type" value="Genomic_DNA"/>
</dbReference>
<evidence type="ECO:0000256" key="1">
    <source>
        <dbReference type="SAM" id="MobiDB-lite"/>
    </source>
</evidence>
<keyword evidence="3" id="KW-1185">Reference proteome</keyword>
<feature type="region of interest" description="Disordered" evidence="1">
    <location>
        <begin position="190"/>
        <end position="258"/>
    </location>
</feature>
<organism evidence="2 3">
    <name type="scientific">Marchantia polymorpha subsp. ruderalis</name>
    <dbReference type="NCBI Taxonomy" id="1480154"/>
    <lineage>
        <taxon>Eukaryota</taxon>
        <taxon>Viridiplantae</taxon>
        <taxon>Streptophyta</taxon>
        <taxon>Embryophyta</taxon>
        <taxon>Marchantiophyta</taxon>
        <taxon>Marchantiopsida</taxon>
        <taxon>Marchantiidae</taxon>
        <taxon>Marchantiales</taxon>
        <taxon>Marchantiaceae</taxon>
        <taxon>Marchantia</taxon>
    </lineage>
</organism>
<reference evidence="2" key="1">
    <citation type="submission" date="2016-03" db="EMBL/GenBank/DDBJ databases">
        <title>Mechanisms controlling the formation of the plant cell surface in tip-growing cells are functionally conserved among land plants.</title>
        <authorList>
            <person name="Honkanen S."/>
            <person name="Jones V.A."/>
            <person name="Morieri G."/>
            <person name="Champion C."/>
            <person name="Hetherington A.J."/>
            <person name="Kelly S."/>
            <person name="Saint-Marcoux D."/>
            <person name="Proust H."/>
            <person name="Prescott H."/>
            <person name="Dolan L."/>
        </authorList>
    </citation>
    <scope>NUCLEOTIDE SEQUENCE [LARGE SCALE GENOMIC DNA]</scope>
    <source>
        <tissue evidence="2">Whole gametophyte</tissue>
    </source>
</reference>